<protein>
    <recommendedName>
        <fullName evidence="5">HTH luxR-type domain-containing protein</fullName>
    </recommendedName>
</protein>
<dbReference type="GO" id="GO:0003677">
    <property type="term" value="F:DNA binding"/>
    <property type="evidence" value="ECO:0007669"/>
    <property type="project" value="UniProtKB-KW"/>
</dbReference>
<dbReference type="InterPro" id="IPR036388">
    <property type="entry name" value="WH-like_DNA-bd_sf"/>
</dbReference>
<dbReference type="PANTHER" id="PTHR44688">
    <property type="entry name" value="DNA-BINDING TRANSCRIPTIONAL ACTIVATOR DEVR_DOSR"/>
    <property type="match status" value="1"/>
</dbReference>
<feature type="domain" description="HTH luxR-type" evidence="5">
    <location>
        <begin position="199"/>
        <end position="264"/>
    </location>
</feature>
<keyword evidence="3" id="KW-0804">Transcription</keyword>
<evidence type="ECO:0000256" key="3">
    <source>
        <dbReference type="ARBA" id="ARBA00023163"/>
    </source>
</evidence>
<dbReference type="PANTHER" id="PTHR44688:SF16">
    <property type="entry name" value="DNA-BINDING TRANSCRIPTIONAL ACTIVATOR DEVR_DOSR"/>
    <property type="match status" value="1"/>
</dbReference>
<keyword evidence="4" id="KW-0812">Transmembrane</keyword>
<organism evidence="6 7">
    <name type="scientific">Actinomyces radicidentis</name>
    <dbReference type="NCBI Taxonomy" id="111015"/>
    <lineage>
        <taxon>Bacteria</taxon>
        <taxon>Bacillati</taxon>
        <taxon>Actinomycetota</taxon>
        <taxon>Actinomycetes</taxon>
        <taxon>Actinomycetales</taxon>
        <taxon>Actinomycetaceae</taxon>
        <taxon>Actinomyces</taxon>
    </lineage>
</organism>
<name>A0A0X8JEF5_ACTRD</name>
<dbReference type="Pfam" id="PF00196">
    <property type="entry name" value="GerE"/>
    <property type="match status" value="1"/>
</dbReference>
<keyword evidence="1" id="KW-0805">Transcription regulation</keyword>
<dbReference type="InterPro" id="IPR000792">
    <property type="entry name" value="Tscrpt_reg_LuxR_C"/>
</dbReference>
<dbReference type="Proteomes" id="UP000065220">
    <property type="component" value="Chromosome"/>
</dbReference>
<accession>A0A0X8JEF5</accession>
<proteinExistence type="predicted"/>
<dbReference type="Gene3D" id="1.10.10.10">
    <property type="entry name" value="Winged helix-like DNA-binding domain superfamily/Winged helix DNA-binding domain"/>
    <property type="match status" value="1"/>
</dbReference>
<dbReference type="SMART" id="SM00421">
    <property type="entry name" value="HTH_LUXR"/>
    <property type="match status" value="1"/>
</dbReference>
<dbReference type="PROSITE" id="PS50043">
    <property type="entry name" value="HTH_LUXR_2"/>
    <property type="match status" value="1"/>
</dbReference>
<keyword evidence="2" id="KW-0238">DNA-binding</keyword>
<dbReference type="AlphaFoldDB" id="A0A0X8JEF5"/>
<dbReference type="CDD" id="cd06170">
    <property type="entry name" value="LuxR_C_like"/>
    <property type="match status" value="1"/>
</dbReference>
<dbReference type="PRINTS" id="PR00038">
    <property type="entry name" value="HTHLUXR"/>
</dbReference>
<dbReference type="SUPFAM" id="SSF46894">
    <property type="entry name" value="C-terminal effector domain of the bipartite response regulators"/>
    <property type="match status" value="1"/>
</dbReference>
<dbReference type="GO" id="GO:0006355">
    <property type="term" value="P:regulation of DNA-templated transcription"/>
    <property type="evidence" value="ECO:0007669"/>
    <property type="project" value="InterPro"/>
</dbReference>
<dbReference type="KEGG" id="ard:AXF14_06655"/>
<keyword evidence="7" id="KW-1185">Reference proteome</keyword>
<dbReference type="EMBL" id="CP014228">
    <property type="protein sequence ID" value="AMD87323.1"/>
    <property type="molecule type" value="Genomic_DNA"/>
</dbReference>
<evidence type="ECO:0000313" key="7">
    <source>
        <dbReference type="Proteomes" id="UP000065220"/>
    </source>
</evidence>
<evidence type="ECO:0000256" key="1">
    <source>
        <dbReference type="ARBA" id="ARBA00023015"/>
    </source>
</evidence>
<evidence type="ECO:0000256" key="2">
    <source>
        <dbReference type="ARBA" id="ARBA00023125"/>
    </source>
</evidence>
<evidence type="ECO:0000313" key="6">
    <source>
        <dbReference type="EMBL" id="AMD87323.1"/>
    </source>
</evidence>
<gene>
    <name evidence="6" type="ORF">AXF14_06655</name>
</gene>
<reference evidence="7" key="1">
    <citation type="submission" date="2016-02" db="EMBL/GenBank/DDBJ databases">
        <authorList>
            <person name="Holder M.E."/>
            <person name="Ajami N.J."/>
            <person name="Petrosino J.F."/>
        </authorList>
    </citation>
    <scope>NUCLEOTIDE SEQUENCE [LARGE SCALE GENOMIC DNA]</scope>
    <source>
        <strain evidence="7">CCUG 36733</strain>
    </source>
</reference>
<evidence type="ECO:0000259" key="5">
    <source>
        <dbReference type="PROSITE" id="PS50043"/>
    </source>
</evidence>
<dbReference type="InterPro" id="IPR016032">
    <property type="entry name" value="Sig_transdc_resp-reg_C-effctor"/>
</dbReference>
<sequence length="267" mass="28613">MADPAAQRLAVDVELLTDTSRQPLARSGSFSASRHRRIARSLSSSGYVLGAGMVIILPWIQTLHHTRDDPDLRQGRTQEAAERAAHVYLPPDATALIDAELAVLAGQPDHCIRMAAALISSGTANPRWVMVAQALRAGLMTMSADTKRDGLHELTARQDALAAQPGLLALLPDPPRSHVLAELPAEISAHQGLRVGNADAPAAQPLTPRQREVLECLSRGLTMAQVAEELVLGVETVRSTAKAVYKRLGVHDREAAIQIARMSGQLP</sequence>
<evidence type="ECO:0000256" key="4">
    <source>
        <dbReference type="SAM" id="Phobius"/>
    </source>
</evidence>
<keyword evidence="4" id="KW-0472">Membrane</keyword>
<keyword evidence="4" id="KW-1133">Transmembrane helix</keyword>
<dbReference type="STRING" id="111015.AXF14_06655"/>
<feature type="transmembrane region" description="Helical" evidence="4">
    <location>
        <begin position="42"/>
        <end position="60"/>
    </location>
</feature>